<dbReference type="SUPFAM" id="SSF50978">
    <property type="entry name" value="WD40 repeat-like"/>
    <property type="match status" value="1"/>
</dbReference>
<dbReference type="PROSITE" id="PS50181">
    <property type="entry name" value="FBOX"/>
    <property type="match status" value="1"/>
</dbReference>
<dbReference type="Pfam" id="PF12937">
    <property type="entry name" value="F-box-like"/>
    <property type="match status" value="1"/>
</dbReference>
<organism evidence="3 4">
    <name type="scientific">Pseudozyma flocculosa</name>
    <dbReference type="NCBI Taxonomy" id="84751"/>
    <lineage>
        <taxon>Eukaryota</taxon>
        <taxon>Fungi</taxon>
        <taxon>Dikarya</taxon>
        <taxon>Basidiomycota</taxon>
        <taxon>Ustilaginomycotina</taxon>
        <taxon>Ustilaginomycetes</taxon>
        <taxon>Ustilaginales</taxon>
        <taxon>Ustilaginaceae</taxon>
        <taxon>Pseudozyma</taxon>
    </lineage>
</organism>
<dbReference type="Gene3D" id="1.20.1280.50">
    <property type="match status" value="1"/>
</dbReference>
<feature type="compositionally biased region" description="Basic and acidic residues" evidence="1">
    <location>
        <begin position="581"/>
        <end position="591"/>
    </location>
</feature>
<feature type="compositionally biased region" description="Polar residues" evidence="1">
    <location>
        <begin position="598"/>
        <end position="617"/>
    </location>
</feature>
<dbReference type="InterPro" id="IPR015943">
    <property type="entry name" value="WD40/YVTN_repeat-like_dom_sf"/>
</dbReference>
<dbReference type="SUPFAM" id="SSF81383">
    <property type="entry name" value="F-box domain"/>
    <property type="match status" value="1"/>
</dbReference>
<dbReference type="InterPro" id="IPR001810">
    <property type="entry name" value="F-box_dom"/>
</dbReference>
<feature type="region of interest" description="Disordered" evidence="1">
    <location>
        <begin position="979"/>
        <end position="998"/>
    </location>
</feature>
<feature type="compositionally biased region" description="Low complexity" evidence="1">
    <location>
        <begin position="981"/>
        <end position="994"/>
    </location>
</feature>
<dbReference type="OrthoDB" id="429520at2759"/>
<feature type="compositionally biased region" description="Acidic residues" evidence="1">
    <location>
        <begin position="955"/>
        <end position="965"/>
    </location>
</feature>
<protein>
    <recommendedName>
        <fullName evidence="2">F-box domain-containing protein</fullName>
    </recommendedName>
</protein>
<accession>A0A5C3F0I5</accession>
<dbReference type="PANTHER" id="PTHR46731:SF1">
    <property type="entry name" value="F-BOX ONLY PROTEIN 15"/>
    <property type="match status" value="1"/>
</dbReference>
<feature type="domain" description="F-box" evidence="2">
    <location>
        <begin position="103"/>
        <end position="149"/>
    </location>
</feature>
<feature type="region of interest" description="Disordered" evidence="1">
    <location>
        <begin position="581"/>
        <end position="619"/>
    </location>
</feature>
<evidence type="ECO:0000259" key="2">
    <source>
        <dbReference type="PROSITE" id="PS50181"/>
    </source>
</evidence>
<dbReference type="Proteomes" id="UP000323386">
    <property type="component" value="Unassembled WGS sequence"/>
</dbReference>
<dbReference type="GO" id="GO:0019005">
    <property type="term" value="C:SCF ubiquitin ligase complex"/>
    <property type="evidence" value="ECO:0007669"/>
    <property type="project" value="TreeGrafter"/>
</dbReference>
<reference evidence="3 4" key="1">
    <citation type="submission" date="2018-03" db="EMBL/GenBank/DDBJ databases">
        <authorList>
            <person name="Guldener U."/>
        </authorList>
    </citation>
    <scope>NUCLEOTIDE SEQUENCE [LARGE SCALE GENOMIC DNA]</scope>
    <source>
        <strain evidence="3 4">DAOM196992</strain>
    </source>
</reference>
<gene>
    <name evidence="3" type="ORF">PSFLO_02421</name>
</gene>
<dbReference type="InterPro" id="IPR001680">
    <property type="entry name" value="WD40_rpt"/>
</dbReference>
<dbReference type="InterPro" id="IPR003903">
    <property type="entry name" value="UIM_dom"/>
</dbReference>
<dbReference type="EMBL" id="OOIP01000005">
    <property type="protein sequence ID" value="SPO36949.1"/>
    <property type="molecule type" value="Genomic_DNA"/>
</dbReference>
<feature type="region of interest" description="Disordered" evidence="1">
    <location>
        <begin position="1"/>
        <end position="53"/>
    </location>
</feature>
<dbReference type="PANTHER" id="PTHR46731">
    <property type="entry name" value="F-BOX ONLY PROTEIN 15"/>
    <property type="match status" value="1"/>
</dbReference>
<feature type="compositionally biased region" description="Polar residues" evidence="1">
    <location>
        <begin position="1067"/>
        <end position="1089"/>
    </location>
</feature>
<feature type="compositionally biased region" description="Basic and acidic residues" evidence="1">
    <location>
        <begin position="1019"/>
        <end position="1029"/>
    </location>
</feature>
<feature type="compositionally biased region" description="Basic and acidic residues" evidence="1">
    <location>
        <begin position="832"/>
        <end position="853"/>
    </location>
</feature>
<dbReference type="SMART" id="SM00256">
    <property type="entry name" value="FBOX"/>
    <property type="match status" value="1"/>
</dbReference>
<dbReference type="SMART" id="SM00726">
    <property type="entry name" value="UIM"/>
    <property type="match status" value="2"/>
</dbReference>
<dbReference type="Gene3D" id="2.130.10.10">
    <property type="entry name" value="YVTN repeat-like/Quinoprotein amine dehydrogenase"/>
    <property type="match status" value="2"/>
</dbReference>
<dbReference type="InterPro" id="IPR036322">
    <property type="entry name" value="WD40_repeat_dom_sf"/>
</dbReference>
<feature type="region of interest" description="Disordered" evidence="1">
    <location>
        <begin position="791"/>
        <end position="857"/>
    </location>
</feature>
<sequence length="1233" mass="130436">MSLEAFFRQSNQQSLQQAPPATAAASASQDDQHLSHYSDPASPREQSRSSQVLGTHCGEIDANPRGDAQSRALSSVEGSVVRLTDPEHALSFVEEAERAEVPQLDASLIAPEILMKICSYLDPHSLGVAAAVCRSWASVARDDATWRAAFATHFNLEAVGLHSNSAVIATSSQAVPSLRRLTNASWRSEFQRRSELLRRWRKSRAPTVLSTPRVDIIHQISVSKQHTFMLSASQVYGVASRSNPFTGKVTKGYLDAEGTANGAGNGNPNIEFSPNVTALAMGADASSVAWGFRSGEVGLTTLTRQGINPRGAIRSHQFSPRGSHAGPVSAVAVPFASSRDGVHGPGRSPERLRQQLGAMGDVATTFVTAGHDGTVRLWSSLRPLPIWVASTASRTAPPNAGQTVDVSAAPGTAAAVPISALDYDARAGIIVAGNASGKVVAWHGLDIAGLLAIRADASDPAQLSEADVDEDLLEAQRRIVELVGAVRSVTIHLAAGSGAETSLDFVRIDADHHGSADAQRTPKPFSILAHHSGARCLLRHRVGHSEVDEDAAAGSIDRPEVMTTILGAPVLSEITAIKPDFEPRSPLDRKASVAPSPRVSTAASPMLTPSRSDSSANVPRLNIGPSPFDVFGAGQYPEKKYVCVGTKAGTVHVFDWESEGADFDAVAQEEWQGLRPARFTGSRQLSPALSIEAHHTTITSLEVTSLHLIAGTSDGTIKAFCALSGDLIRTINDRTATRHPARMLAAGELTDDEAARFRVQQIVADHDTLIAAIGHQVLAFRAEPLQRAKDKRMAAAAAKKTARSSSRTADSKFQMQVDMRRDLRESQAQLQAEREERQARHSRRRDTVTDHGLGDMTEQEAFEYAMMLSKDEEEAKARAASQLVAPASSARAGPSTQASSSKAPMRSPGLAPADDPELADALEQIALAESRQQSGAPSRCSSDRSWSLDDRFAPDDLDMDDEDSVAADADAHGAEGYYLRASASPSPSPHASPHLAGIGSPSRAWTILGQAGPSTRSNALDRSHPESKIRTINVPRPARIAGTSLSPTSSAMAMRGGQPEDWPTMSPPLNSAHSPLSQRYGQSLSSAASSFRGASPSNTPSKFGGPWNLAAASSPSSEVNAEAGGETSSKPAKKMHNLGAWASGSPSLGPRHRPQPPTESLLAAQLGRRGTSPAPTSSCEFAEGQRAGSGARGGTPLADAAGGDDMDDDLRFAIELSLAEERSRLEREAASRS</sequence>
<dbReference type="InterPro" id="IPR036047">
    <property type="entry name" value="F-box-like_dom_sf"/>
</dbReference>
<feature type="region of interest" description="Disordered" evidence="1">
    <location>
        <begin position="1006"/>
        <end position="1206"/>
    </location>
</feature>
<proteinExistence type="predicted"/>
<dbReference type="PROSITE" id="PS50330">
    <property type="entry name" value="UIM"/>
    <property type="match status" value="1"/>
</dbReference>
<dbReference type="SMART" id="SM00320">
    <property type="entry name" value="WD40"/>
    <property type="match status" value="3"/>
</dbReference>
<feature type="compositionally biased region" description="Low complexity" evidence="1">
    <location>
        <begin position="794"/>
        <end position="808"/>
    </location>
</feature>
<keyword evidence="4" id="KW-1185">Reference proteome</keyword>
<feature type="region of interest" description="Disordered" evidence="1">
    <location>
        <begin position="877"/>
        <end position="971"/>
    </location>
</feature>
<feature type="compositionally biased region" description="Polar residues" evidence="1">
    <location>
        <begin position="930"/>
        <end position="945"/>
    </location>
</feature>
<evidence type="ECO:0000313" key="4">
    <source>
        <dbReference type="Proteomes" id="UP000323386"/>
    </source>
</evidence>
<name>A0A5C3F0I5_9BASI</name>
<dbReference type="AlphaFoldDB" id="A0A5C3F0I5"/>
<evidence type="ECO:0000313" key="3">
    <source>
        <dbReference type="EMBL" id="SPO36949.1"/>
    </source>
</evidence>
<feature type="compositionally biased region" description="Low complexity" evidence="1">
    <location>
        <begin position="12"/>
        <end position="29"/>
    </location>
</feature>
<evidence type="ECO:0000256" key="1">
    <source>
        <dbReference type="SAM" id="MobiDB-lite"/>
    </source>
</evidence>